<feature type="compositionally biased region" description="Basic and acidic residues" evidence="1">
    <location>
        <begin position="1353"/>
        <end position="1368"/>
    </location>
</feature>
<feature type="compositionally biased region" description="Low complexity" evidence="1">
    <location>
        <begin position="1306"/>
        <end position="1330"/>
    </location>
</feature>
<sequence>MQEAPTAEEPRVEEGSGSGGVDRRTVAVSQSVSTAGFHSAQFRQTEPQTATPHALCPSSCLSSLRAPSHSPAPHGAPRGSPDPPRLLSPVGTAWAPGGAPGDRSSFFPLPGKHAGPTSPTPGFASPFPSPAGASSSPPSPSPSTASSASNGLTILPLWRKAPQMRETASGNRSFLSDGCGQDPHGPSGLQKPDAVTHPGATYPSPSVRPTCPLDSSISSSSPHRLSSLSSPLPSSSSPLPSSTESPPPSSVPTVPACFSPSGVASVPTATSSFVSFSAHAQTSPLRSREPEPLRGAASAIAATADRPPSAPSGTGGESPETRSNMATPAVAAGFSASLASPAGGPAGACGSSVQAEERSGPDRAPRVPETCPNPAKTPAGSTPRDGAAAPTENEIVNSDLPKPVGGAASGPPVSTHDGTPSPLRDEGEEARNKDASQAPAPASSSSRPQTGEPSGTSVAASGACRSPAGRQREGLPGDCADSPSVFRAPLKASPALSRGSPGARRPQPGGDVGKRPSFSSPSSSGSSHALSRSPSASSFVVGGEDGATVLLDQQERVSALLRRRHETSAACLRLLRDEVESETRRLRQLETRVRWRMQRLVERPQRPGAAAGQNAAPVSLRLQEGGGEKGNTPDGASSSSRVLHAEKESGCRAVVDDASALAVHGSSGGERPAGGPAANERDKAGGGAVFKTKRESKRDEEEAERGTAGCNELRRAAESAEKTGEEAGEDLEEEELLALSFHTFLETRTRQTSVLRAAGEGRWHMVPVKREKRGGRKTGFGETQKKRVRGLCTALADAETATVSADCWPETEGRVGSPQRQGETKIPVCERGGQRVDCLKETGETPGRAIGRDTKATDAVPEGQGDRSESSRSGEREDDVNSNGRATGAAPYVPDCSLENLDEVQLQLLWLNGGRQDTGDAARKGASKQTHALVSAPSLHRQGNPDACDSSKLCPLPSEKSPSSPSASSPDAPASYLDRLGVAVATAVWQDFPWNFTFPSFSSSASFSPSSCCSTSSLSCTSSCSASSASSSTSSYSSSSSSPSSSASLASPLQGLRRDPRRVPPSSGGRLFRWERYVESGCGDSEDEESVKVLQALLKDQESHSSRAAAAQETRARQYRHALREYHAQCYKMRLQQLVETKPVEAAALSPSWMLGASASPSPVAAGVRPSPFPASPLDSRLSLPAFNSAQMSACGAQRPSPAPQGRAGEEETLHARLPMQTLQTAVGASLPGAPFFPQGSPSLVLGPVGVHSAGDLRAPFSSPFLSPFAASSSVCLHPGADPEGSLSPDRQKRRREVSGGDPSLVQGAGVEVEQGVWQETGEGLTGQTGEKQKASKSAARQTPQPRRKQKIQKVDLKRRQVKEESGQ</sequence>
<dbReference type="OrthoDB" id="10444901at2759"/>
<feature type="compositionally biased region" description="Low complexity" evidence="1">
    <location>
        <begin position="1035"/>
        <end position="1053"/>
    </location>
</feature>
<evidence type="ECO:0000313" key="2">
    <source>
        <dbReference type="EMBL" id="KFG48987.1"/>
    </source>
</evidence>
<feature type="region of interest" description="Disordered" evidence="1">
    <location>
        <begin position="1280"/>
        <end position="1368"/>
    </location>
</feature>
<comment type="caution">
    <text evidence="2">The sequence shown here is derived from an EMBL/GenBank/DDBJ whole genome shotgun (WGS) entry which is preliminary data.</text>
</comment>
<feature type="compositionally biased region" description="Low complexity" evidence="1">
    <location>
        <begin position="950"/>
        <end position="973"/>
    </location>
</feature>
<feature type="region of interest" description="Disordered" evidence="1">
    <location>
        <begin position="623"/>
        <end position="649"/>
    </location>
</feature>
<feature type="compositionally biased region" description="Low complexity" evidence="1">
    <location>
        <begin position="331"/>
        <end position="352"/>
    </location>
</feature>
<evidence type="ECO:0000256" key="1">
    <source>
        <dbReference type="SAM" id="MobiDB-lite"/>
    </source>
</evidence>
<feature type="compositionally biased region" description="Polar residues" evidence="1">
    <location>
        <begin position="267"/>
        <end position="285"/>
    </location>
</feature>
<feature type="compositionally biased region" description="Basic and acidic residues" evidence="1">
    <location>
        <begin position="355"/>
        <end position="366"/>
    </location>
</feature>
<feature type="compositionally biased region" description="Basic and acidic residues" evidence="1">
    <location>
        <begin position="423"/>
        <end position="434"/>
    </location>
</feature>
<gene>
    <name evidence="2" type="ORF">TGDOM2_274180</name>
</gene>
<feature type="compositionally biased region" description="Low complexity" evidence="1">
    <location>
        <begin position="435"/>
        <end position="449"/>
    </location>
</feature>
<organism evidence="2 3">
    <name type="scientific">Toxoplasma gondii GAB2-2007-GAL-DOM2</name>
    <dbReference type="NCBI Taxonomy" id="1130820"/>
    <lineage>
        <taxon>Eukaryota</taxon>
        <taxon>Sar</taxon>
        <taxon>Alveolata</taxon>
        <taxon>Apicomplexa</taxon>
        <taxon>Conoidasida</taxon>
        <taxon>Coccidia</taxon>
        <taxon>Eucoccidiorida</taxon>
        <taxon>Eimeriorina</taxon>
        <taxon>Sarcocystidae</taxon>
        <taxon>Toxoplasma</taxon>
    </lineage>
</organism>
<feature type="region of interest" description="Disordered" evidence="1">
    <location>
        <begin position="1035"/>
        <end position="1067"/>
    </location>
</feature>
<feature type="compositionally biased region" description="Basic and acidic residues" evidence="1">
    <location>
        <begin position="864"/>
        <end position="875"/>
    </location>
</feature>
<feature type="region of interest" description="Disordered" evidence="1">
    <location>
        <begin position="918"/>
        <end position="973"/>
    </location>
</feature>
<proteinExistence type="predicted"/>
<dbReference type="Proteomes" id="UP000028837">
    <property type="component" value="Unassembled WGS sequence"/>
</dbReference>
<dbReference type="VEuPathDB" id="ToxoDB:TGDOM2_274180"/>
<feature type="compositionally biased region" description="Low complexity" evidence="1">
    <location>
        <begin position="115"/>
        <end position="149"/>
    </location>
</feature>
<dbReference type="SMR" id="A0A086KX69"/>
<feature type="compositionally biased region" description="Low complexity" evidence="1">
    <location>
        <begin position="66"/>
        <end position="77"/>
    </location>
</feature>
<feature type="region of interest" description="Disordered" evidence="1">
    <location>
        <begin position="1"/>
        <end position="541"/>
    </location>
</feature>
<feature type="compositionally biased region" description="Low complexity" evidence="1">
    <location>
        <begin position="212"/>
        <end position="244"/>
    </location>
</feature>
<name>A0A086KX69_TOXGO</name>
<accession>A0A086KX69</accession>
<feature type="region of interest" description="Disordered" evidence="1">
    <location>
        <begin position="840"/>
        <end position="891"/>
    </location>
</feature>
<evidence type="ECO:0000313" key="3">
    <source>
        <dbReference type="Proteomes" id="UP000028837"/>
    </source>
</evidence>
<feature type="region of interest" description="Disordered" evidence="1">
    <location>
        <begin position="663"/>
        <end position="732"/>
    </location>
</feature>
<feature type="compositionally biased region" description="Low complexity" evidence="1">
    <location>
        <begin position="516"/>
        <end position="538"/>
    </location>
</feature>
<reference evidence="2 3" key="1">
    <citation type="submission" date="2014-02" db="EMBL/GenBank/DDBJ databases">
        <authorList>
            <person name="Sibley D."/>
            <person name="Venepally P."/>
            <person name="Karamycheva S."/>
            <person name="Hadjithomas M."/>
            <person name="Khan A."/>
            <person name="Brunk B."/>
            <person name="Roos D."/>
            <person name="Caler E."/>
            <person name="Lorenzi H."/>
        </authorList>
    </citation>
    <scope>NUCLEOTIDE SEQUENCE [LARGE SCALE GENOMIC DNA]</scope>
    <source>
        <strain evidence="2 3">GAB2-2007-GAL-DOM2</strain>
    </source>
</reference>
<protein>
    <submittedName>
        <fullName evidence="2">Uncharacterized protein</fullName>
    </submittedName>
</protein>
<dbReference type="EMBL" id="AHZU02000061">
    <property type="protein sequence ID" value="KFG48987.1"/>
    <property type="molecule type" value="Genomic_DNA"/>
</dbReference>
<feature type="compositionally biased region" description="Polar residues" evidence="1">
    <location>
        <begin position="27"/>
        <end position="51"/>
    </location>
</feature>
<feature type="compositionally biased region" description="Basic and acidic residues" evidence="1">
    <location>
        <begin position="712"/>
        <end position="725"/>
    </location>
</feature>